<dbReference type="EMBL" id="JBJUIK010000017">
    <property type="protein sequence ID" value="KAL3497549.1"/>
    <property type="molecule type" value="Genomic_DNA"/>
</dbReference>
<dbReference type="InterPro" id="IPR000340">
    <property type="entry name" value="Dual-sp_phosphatase_cat-dom"/>
</dbReference>
<keyword evidence="5" id="KW-1185">Reference proteome</keyword>
<dbReference type="InterPro" id="IPR000387">
    <property type="entry name" value="Tyr_Pase_dom"/>
</dbReference>
<dbReference type="Gene3D" id="3.90.190.10">
    <property type="entry name" value="Protein tyrosine phosphatase superfamily"/>
    <property type="match status" value="1"/>
</dbReference>
<dbReference type="InterPro" id="IPR029021">
    <property type="entry name" value="Prot-tyrosine_phosphatase-like"/>
</dbReference>
<evidence type="ECO:0000313" key="5">
    <source>
        <dbReference type="Proteomes" id="UP001630127"/>
    </source>
</evidence>
<dbReference type="FunFam" id="3.90.190.10:FF:000157">
    <property type="entry name" value="Protein-tyrosine phosphatase"/>
    <property type="match status" value="1"/>
</dbReference>
<protein>
    <recommendedName>
        <fullName evidence="3">Tyrosine specific protein phosphatases domain-containing protein</fullName>
    </recommendedName>
</protein>
<dbReference type="InterPro" id="IPR016130">
    <property type="entry name" value="Tyr_Pase_AS"/>
</dbReference>
<organism evidence="4 5">
    <name type="scientific">Cinchona calisaya</name>
    <dbReference type="NCBI Taxonomy" id="153742"/>
    <lineage>
        <taxon>Eukaryota</taxon>
        <taxon>Viridiplantae</taxon>
        <taxon>Streptophyta</taxon>
        <taxon>Embryophyta</taxon>
        <taxon>Tracheophyta</taxon>
        <taxon>Spermatophyta</taxon>
        <taxon>Magnoliopsida</taxon>
        <taxon>eudicotyledons</taxon>
        <taxon>Gunneridae</taxon>
        <taxon>Pentapetalae</taxon>
        <taxon>asterids</taxon>
        <taxon>lamiids</taxon>
        <taxon>Gentianales</taxon>
        <taxon>Rubiaceae</taxon>
        <taxon>Cinchonoideae</taxon>
        <taxon>Cinchoneae</taxon>
        <taxon>Cinchona</taxon>
    </lineage>
</organism>
<evidence type="ECO:0000313" key="4">
    <source>
        <dbReference type="EMBL" id="KAL3497549.1"/>
    </source>
</evidence>
<dbReference type="Pfam" id="PF00782">
    <property type="entry name" value="DSPc"/>
    <property type="match status" value="1"/>
</dbReference>
<dbReference type="PANTHER" id="PTHR46274:SF9">
    <property type="entry name" value="PHOSPHATIDYLGLYCEROPHOSPHATE PHOSPHATASE PTPMT1"/>
    <property type="match status" value="1"/>
</dbReference>
<dbReference type="AlphaFoldDB" id="A0ABD2XRP5"/>
<keyword evidence="1" id="KW-0378">Hydrolase</keyword>
<dbReference type="PROSITE" id="PS50056">
    <property type="entry name" value="TYR_PHOSPHATASE_2"/>
    <property type="match status" value="1"/>
</dbReference>
<sequence>MLLVFTIFFIENGSVDFLKLMAIFVFYQLVSCIIACNMDVSCARIASGIHHLVLPTRDYLFAPSMDDICKAVDLIHVLLSYSFVFITSMVLFGDENASSGQRTYVHCKAGRGRSTIIVVCYLVNYKGMMPDVAYNYVKSIRPRVLLASSQWQSVQEFYHLQVKKICALSSLTNLFFKSPKLFTGRDFLSFDDGAVVVITKADIDGYENSGAVRNEIWADLSFIYRIRVAGGTALIKLSCLLLRCHSGQKVLDNTEANLLWPTTWFWDVFRMVIRLFPDTLPGES</sequence>
<dbReference type="PROSITE" id="PS00383">
    <property type="entry name" value="TYR_PHOSPHATASE_1"/>
    <property type="match status" value="1"/>
</dbReference>
<dbReference type="SMART" id="SM00195">
    <property type="entry name" value="DSPc"/>
    <property type="match status" value="1"/>
</dbReference>
<evidence type="ECO:0000256" key="1">
    <source>
        <dbReference type="ARBA" id="ARBA00022801"/>
    </source>
</evidence>
<dbReference type="Proteomes" id="UP001630127">
    <property type="component" value="Unassembled WGS sequence"/>
</dbReference>
<dbReference type="PANTHER" id="PTHR46274">
    <property type="entry name" value="PHOSPHATIDYLINOSITOL PHOSPHATASE"/>
    <property type="match status" value="1"/>
</dbReference>
<comment type="caution">
    <text evidence="4">The sequence shown here is derived from an EMBL/GenBank/DDBJ whole genome shotgun (WGS) entry which is preliminary data.</text>
</comment>
<dbReference type="GO" id="GO:0004721">
    <property type="term" value="F:phosphoprotein phosphatase activity"/>
    <property type="evidence" value="ECO:0007669"/>
    <property type="project" value="UniProtKB-KW"/>
</dbReference>
<reference evidence="4 5" key="1">
    <citation type="submission" date="2024-11" db="EMBL/GenBank/DDBJ databases">
        <title>A near-complete genome assembly of Cinchona calisaya.</title>
        <authorList>
            <person name="Lian D.C."/>
            <person name="Zhao X.W."/>
            <person name="Wei L."/>
        </authorList>
    </citation>
    <scope>NUCLEOTIDE SEQUENCE [LARGE SCALE GENOMIC DNA]</scope>
    <source>
        <tissue evidence="4">Nenye</tissue>
    </source>
</reference>
<gene>
    <name evidence="4" type="ORF">ACH5RR_040281</name>
</gene>
<evidence type="ECO:0000259" key="3">
    <source>
        <dbReference type="PROSITE" id="PS50056"/>
    </source>
</evidence>
<keyword evidence="2" id="KW-0904">Protein phosphatase</keyword>
<feature type="domain" description="Tyrosine specific protein phosphatases" evidence="3">
    <location>
        <begin position="83"/>
        <end position="152"/>
    </location>
</feature>
<dbReference type="InterPro" id="IPR020422">
    <property type="entry name" value="TYR_PHOSPHATASE_DUAL_dom"/>
</dbReference>
<proteinExistence type="predicted"/>
<dbReference type="SUPFAM" id="SSF52799">
    <property type="entry name" value="(Phosphotyrosine protein) phosphatases II"/>
    <property type="match status" value="1"/>
</dbReference>
<evidence type="ECO:0000256" key="2">
    <source>
        <dbReference type="ARBA" id="ARBA00022912"/>
    </source>
</evidence>
<name>A0ABD2XRP5_9GENT</name>
<accession>A0ABD2XRP5</accession>